<evidence type="ECO:0000313" key="2">
    <source>
        <dbReference type="Proteomes" id="UP001595798"/>
    </source>
</evidence>
<evidence type="ECO:0008006" key="3">
    <source>
        <dbReference type="Google" id="ProtNLM"/>
    </source>
</evidence>
<accession>A0ABV8QLA0</accession>
<dbReference type="EMBL" id="JBHSDI010000015">
    <property type="protein sequence ID" value="MFC4259679.1"/>
    <property type="molecule type" value="Genomic_DNA"/>
</dbReference>
<name>A0ABV8QLA0_9GAMM</name>
<dbReference type="Gene3D" id="3.40.50.1820">
    <property type="entry name" value="alpha/beta hydrolase"/>
    <property type="match status" value="1"/>
</dbReference>
<dbReference type="Proteomes" id="UP001595798">
    <property type="component" value="Unassembled WGS sequence"/>
</dbReference>
<sequence>MRTVELSRSPETQPLGPLQGICCIAPGESISGTLFFGGAGIDGSYIQSIVSEMHDAGIESAVFVDRDKWSGGTVLDALVGVRFAREFDPNFPLLLRANSRPAEQFNLVGYSYGSLLAAQVAAKYGLKGTTVYHLVLIGAPISQAFLNLLRKAPAIKKIIVMNLDEHGDPIYAGMPYHEVASSSPLLGYQMTRQEGHFYYSVDGETGKRRHGELARYLYEQGLR</sequence>
<keyword evidence="2" id="KW-1185">Reference proteome</keyword>
<gene>
    <name evidence="1" type="ORF">ACFOZ5_11625</name>
</gene>
<comment type="caution">
    <text evidence="1">The sequence shown here is derived from an EMBL/GenBank/DDBJ whole genome shotgun (WGS) entry which is preliminary data.</text>
</comment>
<reference evidence="2" key="1">
    <citation type="journal article" date="2019" name="Int. J. Syst. Evol. Microbiol.">
        <title>The Global Catalogue of Microorganisms (GCM) 10K type strain sequencing project: providing services to taxonomists for standard genome sequencing and annotation.</title>
        <authorList>
            <consortium name="The Broad Institute Genomics Platform"/>
            <consortium name="The Broad Institute Genome Sequencing Center for Infectious Disease"/>
            <person name="Wu L."/>
            <person name="Ma J."/>
        </authorList>
    </citation>
    <scope>NUCLEOTIDE SEQUENCE [LARGE SCALE GENOMIC DNA]</scope>
    <source>
        <strain evidence="2">CECT 7297</strain>
    </source>
</reference>
<protein>
    <recommendedName>
        <fullName evidence="3">Alpha/beta hydrolase</fullName>
    </recommendedName>
</protein>
<dbReference type="SUPFAM" id="SSF53474">
    <property type="entry name" value="alpha/beta-Hydrolases"/>
    <property type="match status" value="1"/>
</dbReference>
<dbReference type="InterPro" id="IPR029058">
    <property type="entry name" value="AB_hydrolase_fold"/>
</dbReference>
<organism evidence="1 2">
    <name type="scientific">Marinobacter lacisalsi</name>
    <dbReference type="NCBI Taxonomy" id="475979"/>
    <lineage>
        <taxon>Bacteria</taxon>
        <taxon>Pseudomonadati</taxon>
        <taxon>Pseudomonadota</taxon>
        <taxon>Gammaproteobacteria</taxon>
        <taxon>Pseudomonadales</taxon>
        <taxon>Marinobacteraceae</taxon>
        <taxon>Marinobacter</taxon>
    </lineage>
</organism>
<evidence type="ECO:0000313" key="1">
    <source>
        <dbReference type="EMBL" id="MFC4259679.1"/>
    </source>
</evidence>
<dbReference type="RefSeq" id="WP_379887453.1">
    <property type="nucleotide sequence ID" value="NZ_JBHSDI010000015.1"/>
</dbReference>
<proteinExistence type="predicted"/>